<dbReference type="FunFam" id="2.40.440.10:FF:000002">
    <property type="entry name" value="L,D-transpeptidase ErfK/SrfK"/>
    <property type="match status" value="1"/>
</dbReference>
<evidence type="ECO:0000256" key="8">
    <source>
        <dbReference type="ARBA" id="ARBA00023316"/>
    </source>
</evidence>
<dbReference type="SUPFAM" id="SSF141523">
    <property type="entry name" value="L,D-transpeptidase catalytic domain-like"/>
    <property type="match status" value="1"/>
</dbReference>
<dbReference type="AlphaFoldDB" id="A0A6L8VFW3"/>
<feature type="active site" description="Nucleophile" evidence="9">
    <location>
        <position position="191"/>
    </location>
</feature>
<organism evidence="12 13">
    <name type="scientific">Frigidibacter albus</name>
    <dbReference type="NCBI Taxonomy" id="1465486"/>
    <lineage>
        <taxon>Bacteria</taxon>
        <taxon>Pseudomonadati</taxon>
        <taxon>Pseudomonadota</taxon>
        <taxon>Alphaproteobacteria</taxon>
        <taxon>Rhodobacterales</taxon>
        <taxon>Paracoccaceae</taxon>
        <taxon>Frigidibacter</taxon>
    </lineage>
</organism>
<feature type="active site" description="Proton donor/acceptor" evidence="9">
    <location>
        <position position="175"/>
    </location>
</feature>
<dbReference type="GO" id="GO:0005576">
    <property type="term" value="C:extracellular region"/>
    <property type="evidence" value="ECO:0007669"/>
    <property type="project" value="TreeGrafter"/>
</dbReference>
<dbReference type="UniPathway" id="UPA00219"/>
<evidence type="ECO:0000256" key="10">
    <source>
        <dbReference type="SAM" id="SignalP"/>
    </source>
</evidence>
<dbReference type="GO" id="GO:0071972">
    <property type="term" value="F:peptidoglycan L,D-transpeptidase activity"/>
    <property type="evidence" value="ECO:0007669"/>
    <property type="project" value="TreeGrafter"/>
</dbReference>
<dbReference type="InterPro" id="IPR038063">
    <property type="entry name" value="Transpep_catalytic_dom"/>
</dbReference>
<dbReference type="Gene3D" id="2.40.440.10">
    <property type="entry name" value="L,D-transpeptidase catalytic domain-like"/>
    <property type="match status" value="1"/>
</dbReference>
<keyword evidence="4" id="KW-0808">Transferase</keyword>
<reference evidence="12 13" key="1">
    <citation type="submission" date="2020-01" db="EMBL/GenBank/DDBJ databases">
        <title>Frigidibacter albus SP32T (=CGMCC 1.13995T).</title>
        <authorList>
            <person name="Liao X."/>
        </authorList>
    </citation>
    <scope>NUCLEOTIDE SEQUENCE [LARGE SCALE GENOMIC DNA]</scope>
    <source>
        <strain evidence="12 13">SP32</strain>
    </source>
</reference>
<dbReference type="GO" id="GO:0018104">
    <property type="term" value="P:peptidoglycan-protein cross-linking"/>
    <property type="evidence" value="ECO:0007669"/>
    <property type="project" value="TreeGrafter"/>
</dbReference>
<evidence type="ECO:0000256" key="2">
    <source>
        <dbReference type="ARBA" id="ARBA00005992"/>
    </source>
</evidence>
<accession>A0A6L8VFW3</accession>
<dbReference type="Pfam" id="PF03734">
    <property type="entry name" value="YkuD"/>
    <property type="match status" value="1"/>
</dbReference>
<keyword evidence="7 9" id="KW-0573">Peptidoglycan synthesis</keyword>
<name>A0A6L8VFW3_9RHOB</name>
<feature type="signal peptide" evidence="10">
    <location>
        <begin position="1"/>
        <end position="19"/>
    </location>
</feature>
<evidence type="ECO:0000256" key="5">
    <source>
        <dbReference type="ARBA" id="ARBA00022801"/>
    </source>
</evidence>
<dbReference type="Proteomes" id="UP000477083">
    <property type="component" value="Unassembled WGS sequence"/>
</dbReference>
<dbReference type="OrthoDB" id="9795305at2"/>
<dbReference type="PROSITE" id="PS52029">
    <property type="entry name" value="LD_TPASE"/>
    <property type="match status" value="1"/>
</dbReference>
<keyword evidence="3" id="KW-0328">Glycosyltransferase</keyword>
<evidence type="ECO:0000256" key="4">
    <source>
        <dbReference type="ARBA" id="ARBA00022679"/>
    </source>
</evidence>
<evidence type="ECO:0000313" key="12">
    <source>
        <dbReference type="EMBL" id="MZQ89153.1"/>
    </source>
</evidence>
<dbReference type="EMBL" id="WWNR01000004">
    <property type="protein sequence ID" value="MZQ89153.1"/>
    <property type="molecule type" value="Genomic_DNA"/>
</dbReference>
<dbReference type="InterPro" id="IPR050979">
    <property type="entry name" value="LD-transpeptidase"/>
</dbReference>
<dbReference type="RefSeq" id="WP_161345435.1">
    <property type="nucleotide sequence ID" value="NZ_BMGW01000004.1"/>
</dbReference>
<evidence type="ECO:0000313" key="13">
    <source>
        <dbReference type="Proteomes" id="UP000477083"/>
    </source>
</evidence>
<dbReference type="PROSITE" id="PS51257">
    <property type="entry name" value="PROKAR_LIPOPROTEIN"/>
    <property type="match status" value="1"/>
</dbReference>
<protein>
    <submittedName>
        <fullName evidence="12">L,D-transpeptidase family protein</fullName>
    </submittedName>
</protein>
<gene>
    <name evidence="12" type="ORF">GS660_08575</name>
</gene>
<evidence type="ECO:0000259" key="11">
    <source>
        <dbReference type="PROSITE" id="PS52029"/>
    </source>
</evidence>
<proteinExistence type="inferred from homology"/>
<comment type="caution">
    <text evidence="12">The sequence shown here is derived from an EMBL/GenBank/DDBJ whole genome shotgun (WGS) entry which is preliminary data.</text>
</comment>
<evidence type="ECO:0000256" key="9">
    <source>
        <dbReference type="PROSITE-ProRule" id="PRU01373"/>
    </source>
</evidence>
<comment type="pathway">
    <text evidence="1 9">Cell wall biogenesis; peptidoglycan biosynthesis.</text>
</comment>
<dbReference type="CDD" id="cd16913">
    <property type="entry name" value="YkuD_like"/>
    <property type="match status" value="1"/>
</dbReference>
<feature type="domain" description="L,D-TPase catalytic" evidence="11">
    <location>
        <begin position="78"/>
        <end position="215"/>
    </location>
</feature>
<keyword evidence="13" id="KW-1185">Reference proteome</keyword>
<keyword evidence="10" id="KW-0732">Signal</keyword>
<keyword evidence="5" id="KW-0378">Hydrolase</keyword>
<dbReference type="GO" id="GO:0071555">
    <property type="term" value="P:cell wall organization"/>
    <property type="evidence" value="ECO:0007669"/>
    <property type="project" value="UniProtKB-UniRule"/>
</dbReference>
<sequence>MPSMRLPLLPLLLTLAACAQPEATRAPLPQALAPDPALLAMYSELPDGDLTIPAIPPKWLSERNKRTEVDYWTEEKPGTIVVDPFARYLYLVQDGNRAMRYGVAVGEEGRGFSGEATIPYTREWPSWTPTQNMIAEDPEQYGPVAAGLEGGLENPLGARALYLFQNGQDTLYRIHGTANPWSIGQATSAGCIRLYNQDIVDLHDRVKPGARVVVLSQTETGKGTVPPGTPLPPVDYPAGFVALTPDTATTAATAPAPQLN</sequence>
<dbReference type="InterPro" id="IPR005490">
    <property type="entry name" value="LD_TPept_cat_dom"/>
</dbReference>
<feature type="chain" id="PRO_5027011179" evidence="10">
    <location>
        <begin position="20"/>
        <end position="260"/>
    </location>
</feature>
<evidence type="ECO:0000256" key="6">
    <source>
        <dbReference type="ARBA" id="ARBA00022960"/>
    </source>
</evidence>
<dbReference type="PANTHER" id="PTHR30582:SF24">
    <property type="entry name" value="L,D-TRANSPEPTIDASE ERFK_SRFK-RELATED"/>
    <property type="match status" value="1"/>
</dbReference>
<dbReference type="GO" id="GO:0008360">
    <property type="term" value="P:regulation of cell shape"/>
    <property type="evidence" value="ECO:0007669"/>
    <property type="project" value="UniProtKB-UniRule"/>
</dbReference>
<evidence type="ECO:0000256" key="7">
    <source>
        <dbReference type="ARBA" id="ARBA00022984"/>
    </source>
</evidence>
<dbReference type="PANTHER" id="PTHR30582">
    <property type="entry name" value="L,D-TRANSPEPTIDASE"/>
    <property type="match status" value="1"/>
</dbReference>
<keyword evidence="6 9" id="KW-0133">Cell shape</keyword>
<dbReference type="GO" id="GO:0016757">
    <property type="term" value="F:glycosyltransferase activity"/>
    <property type="evidence" value="ECO:0007669"/>
    <property type="project" value="UniProtKB-KW"/>
</dbReference>
<evidence type="ECO:0000256" key="1">
    <source>
        <dbReference type="ARBA" id="ARBA00004752"/>
    </source>
</evidence>
<comment type="similarity">
    <text evidence="2">Belongs to the YkuD family.</text>
</comment>
<keyword evidence="8 9" id="KW-0961">Cell wall biogenesis/degradation</keyword>
<evidence type="ECO:0000256" key="3">
    <source>
        <dbReference type="ARBA" id="ARBA00022676"/>
    </source>
</evidence>